<protein>
    <submittedName>
        <fullName evidence="2">Uncharacterized protein</fullName>
    </submittedName>
</protein>
<reference evidence="2" key="1">
    <citation type="journal article" date="2014" name="Int. J. Syst. Evol. Microbiol.">
        <title>Complete genome sequence of Corynebacterium casei LMG S-19264T (=DSM 44701T), isolated from a smear-ripened cheese.</title>
        <authorList>
            <consortium name="US DOE Joint Genome Institute (JGI-PGF)"/>
            <person name="Walter F."/>
            <person name="Albersmeier A."/>
            <person name="Kalinowski J."/>
            <person name="Ruckert C."/>
        </authorList>
    </citation>
    <scope>NUCLEOTIDE SEQUENCE</scope>
    <source>
        <strain evidence="2">JCM 3035</strain>
    </source>
</reference>
<gene>
    <name evidence="2" type="ORF">GCM10010094_05330</name>
</gene>
<feature type="region of interest" description="Disordered" evidence="1">
    <location>
        <begin position="1"/>
        <end position="34"/>
    </location>
</feature>
<comment type="caution">
    <text evidence="2">The sequence shown here is derived from an EMBL/GenBank/DDBJ whole genome shotgun (WGS) entry which is preliminary data.</text>
</comment>
<feature type="compositionally biased region" description="Basic and acidic residues" evidence="1">
    <location>
        <begin position="14"/>
        <end position="32"/>
    </location>
</feature>
<dbReference type="Proteomes" id="UP000637788">
    <property type="component" value="Unassembled WGS sequence"/>
</dbReference>
<organism evidence="2 3">
    <name type="scientific">Streptomyces flaveus</name>
    <dbReference type="NCBI Taxonomy" id="66370"/>
    <lineage>
        <taxon>Bacteria</taxon>
        <taxon>Bacillati</taxon>
        <taxon>Actinomycetota</taxon>
        <taxon>Actinomycetes</taxon>
        <taxon>Kitasatosporales</taxon>
        <taxon>Streptomycetaceae</taxon>
        <taxon>Streptomyces</taxon>
        <taxon>Streptomyces aurantiacus group</taxon>
    </lineage>
</organism>
<reference evidence="2" key="2">
    <citation type="submission" date="2020-09" db="EMBL/GenBank/DDBJ databases">
        <authorList>
            <person name="Sun Q."/>
            <person name="Ohkuma M."/>
        </authorList>
    </citation>
    <scope>NUCLEOTIDE SEQUENCE</scope>
    <source>
        <strain evidence="2">JCM 3035</strain>
    </source>
</reference>
<accession>A0A917QFB1</accession>
<dbReference type="AlphaFoldDB" id="A0A917QFB1"/>
<evidence type="ECO:0000256" key="1">
    <source>
        <dbReference type="SAM" id="MobiDB-lite"/>
    </source>
</evidence>
<name>A0A917QFB1_9ACTN</name>
<evidence type="ECO:0000313" key="3">
    <source>
        <dbReference type="Proteomes" id="UP000637788"/>
    </source>
</evidence>
<sequence>MSAGTPPGLRRLLSAHDRPTQMDPRDGRRADDGGLLQFPGRCATGIGPGLVQPIAQRIDRTPERHANLALLP</sequence>
<proteinExistence type="predicted"/>
<dbReference type="EMBL" id="BMPQ01000001">
    <property type="protein sequence ID" value="GGK48143.1"/>
    <property type="molecule type" value="Genomic_DNA"/>
</dbReference>
<evidence type="ECO:0000313" key="2">
    <source>
        <dbReference type="EMBL" id="GGK48143.1"/>
    </source>
</evidence>
<keyword evidence="3" id="KW-1185">Reference proteome</keyword>